<dbReference type="Proteomes" id="UP000479710">
    <property type="component" value="Unassembled WGS sequence"/>
</dbReference>
<accession>A0A6G1ES14</accession>
<comment type="caution">
    <text evidence="2">The sequence shown here is derived from an EMBL/GenBank/DDBJ whole genome shotgun (WGS) entry which is preliminary data.</text>
</comment>
<gene>
    <name evidence="2" type="ORF">E2562_033099</name>
</gene>
<protein>
    <submittedName>
        <fullName evidence="2">Uncharacterized protein</fullName>
    </submittedName>
</protein>
<name>A0A6G1ES14_9ORYZ</name>
<evidence type="ECO:0000313" key="2">
    <source>
        <dbReference type="EMBL" id="KAF0927436.1"/>
    </source>
</evidence>
<sequence length="143" mass="15721">MEIPLNHSTMVNPSSNGVHRVAKIGPCPVHLPVDRNPVLPWRKNTAARGAATQAVGGAQHLGNNQPSKLFDFHRTKPPTFALCASTRSSQTSSAWERPWSTTSPQPSHQSTTLLTQLRRNQRSTKKSRSKRRATASVTSLYSN</sequence>
<evidence type="ECO:0000313" key="3">
    <source>
        <dbReference type="Proteomes" id="UP000479710"/>
    </source>
</evidence>
<dbReference type="AlphaFoldDB" id="A0A6G1ES14"/>
<dbReference type="EMBL" id="SPHZ02000003">
    <property type="protein sequence ID" value="KAF0927436.1"/>
    <property type="molecule type" value="Genomic_DNA"/>
</dbReference>
<keyword evidence="3" id="KW-1185">Reference proteome</keyword>
<reference evidence="2 3" key="1">
    <citation type="submission" date="2019-11" db="EMBL/GenBank/DDBJ databases">
        <title>Whole genome sequence of Oryza granulata.</title>
        <authorList>
            <person name="Li W."/>
        </authorList>
    </citation>
    <scope>NUCLEOTIDE SEQUENCE [LARGE SCALE GENOMIC DNA]</scope>
    <source>
        <strain evidence="3">cv. Menghai</strain>
        <tissue evidence="2">Leaf</tissue>
    </source>
</reference>
<feature type="region of interest" description="Disordered" evidence="1">
    <location>
        <begin position="85"/>
        <end position="143"/>
    </location>
</feature>
<feature type="compositionally biased region" description="Low complexity" evidence="1">
    <location>
        <begin position="100"/>
        <end position="112"/>
    </location>
</feature>
<evidence type="ECO:0000256" key="1">
    <source>
        <dbReference type="SAM" id="MobiDB-lite"/>
    </source>
</evidence>
<proteinExistence type="predicted"/>
<feature type="compositionally biased region" description="Basic residues" evidence="1">
    <location>
        <begin position="119"/>
        <end position="133"/>
    </location>
</feature>
<feature type="compositionally biased region" description="Polar residues" evidence="1">
    <location>
        <begin position="85"/>
        <end position="94"/>
    </location>
</feature>
<organism evidence="2 3">
    <name type="scientific">Oryza meyeriana var. granulata</name>
    <dbReference type="NCBI Taxonomy" id="110450"/>
    <lineage>
        <taxon>Eukaryota</taxon>
        <taxon>Viridiplantae</taxon>
        <taxon>Streptophyta</taxon>
        <taxon>Embryophyta</taxon>
        <taxon>Tracheophyta</taxon>
        <taxon>Spermatophyta</taxon>
        <taxon>Magnoliopsida</taxon>
        <taxon>Liliopsida</taxon>
        <taxon>Poales</taxon>
        <taxon>Poaceae</taxon>
        <taxon>BOP clade</taxon>
        <taxon>Oryzoideae</taxon>
        <taxon>Oryzeae</taxon>
        <taxon>Oryzinae</taxon>
        <taxon>Oryza</taxon>
        <taxon>Oryza meyeriana</taxon>
    </lineage>
</organism>